<dbReference type="InterPro" id="IPR035994">
    <property type="entry name" value="Nucleoside_phosphorylase_sf"/>
</dbReference>
<keyword evidence="1" id="KW-0328">Glycosyltransferase</keyword>
<organism evidence="6 7">
    <name type="scientific">Piedraia hortae CBS 480.64</name>
    <dbReference type="NCBI Taxonomy" id="1314780"/>
    <lineage>
        <taxon>Eukaryota</taxon>
        <taxon>Fungi</taxon>
        <taxon>Dikarya</taxon>
        <taxon>Ascomycota</taxon>
        <taxon>Pezizomycotina</taxon>
        <taxon>Dothideomycetes</taxon>
        <taxon>Dothideomycetidae</taxon>
        <taxon>Capnodiales</taxon>
        <taxon>Piedraiaceae</taxon>
        <taxon>Piedraia</taxon>
    </lineage>
</organism>
<keyword evidence="3" id="KW-0660">Purine salvage</keyword>
<evidence type="ECO:0000256" key="4">
    <source>
        <dbReference type="SAM" id="MobiDB-lite"/>
    </source>
</evidence>
<dbReference type="GO" id="GO:0017061">
    <property type="term" value="F:S-methyl-5-thioadenosine phosphorylase activity"/>
    <property type="evidence" value="ECO:0007669"/>
    <property type="project" value="InterPro"/>
</dbReference>
<dbReference type="SUPFAM" id="SSF53167">
    <property type="entry name" value="Purine and uridine phosphorylases"/>
    <property type="match status" value="1"/>
</dbReference>
<dbReference type="Pfam" id="PF01048">
    <property type="entry name" value="PNP_UDP_1"/>
    <property type="match status" value="1"/>
</dbReference>
<evidence type="ECO:0000256" key="3">
    <source>
        <dbReference type="ARBA" id="ARBA00022726"/>
    </source>
</evidence>
<dbReference type="PANTHER" id="PTHR42679">
    <property type="entry name" value="S-METHYL-5'-THIOADENOSINE PHOSPHORYLASE"/>
    <property type="match status" value="1"/>
</dbReference>
<accession>A0A6A7BZS4</accession>
<dbReference type="Proteomes" id="UP000799421">
    <property type="component" value="Unassembled WGS sequence"/>
</dbReference>
<dbReference type="EMBL" id="MU005980">
    <property type="protein sequence ID" value="KAF2860562.1"/>
    <property type="molecule type" value="Genomic_DNA"/>
</dbReference>
<gene>
    <name evidence="6" type="ORF">K470DRAFT_257796</name>
</gene>
<dbReference type="OrthoDB" id="431409at2759"/>
<dbReference type="Gene3D" id="3.40.50.1580">
    <property type="entry name" value="Nucleoside phosphorylase domain"/>
    <property type="match status" value="1"/>
</dbReference>
<proteinExistence type="predicted"/>
<reference evidence="6" key="1">
    <citation type="journal article" date="2020" name="Stud. Mycol.">
        <title>101 Dothideomycetes genomes: a test case for predicting lifestyles and emergence of pathogens.</title>
        <authorList>
            <person name="Haridas S."/>
            <person name="Albert R."/>
            <person name="Binder M."/>
            <person name="Bloem J."/>
            <person name="Labutti K."/>
            <person name="Salamov A."/>
            <person name="Andreopoulos B."/>
            <person name="Baker S."/>
            <person name="Barry K."/>
            <person name="Bills G."/>
            <person name="Bluhm B."/>
            <person name="Cannon C."/>
            <person name="Castanera R."/>
            <person name="Culley D."/>
            <person name="Daum C."/>
            <person name="Ezra D."/>
            <person name="Gonzalez J."/>
            <person name="Henrissat B."/>
            <person name="Kuo A."/>
            <person name="Liang C."/>
            <person name="Lipzen A."/>
            <person name="Lutzoni F."/>
            <person name="Magnuson J."/>
            <person name="Mondo S."/>
            <person name="Nolan M."/>
            <person name="Ohm R."/>
            <person name="Pangilinan J."/>
            <person name="Park H.-J."/>
            <person name="Ramirez L."/>
            <person name="Alfaro M."/>
            <person name="Sun H."/>
            <person name="Tritt A."/>
            <person name="Yoshinaga Y."/>
            <person name="Zwiers L.-H."/>
            <person name="Turgeon B."/>
            <person name="Goodwin S."/>
            <person name="Spatafora J."/>
            <person name="Crous P."/>
            <person name="Grigoriev I."/>
        </authorList>
    </citation>
    <scope>NUCLEOTIDE SEQUENCE</scope>
    <source>
        <strain evidence="6">CBS 480.64</strain>
    </source>
</reference>
<dbReference type="GO" id="GO:0019509">
    <property type="term" value="P:L-methionine salvage from methylthioadenosine"/>
    <property type="evidence" value="ECO:0007669"/>
    <property type="project" value="TreeGrafter"/>
</dbReference>
<name>A0A6A7BZS4_9PEZI</name>
<evidence type="ECO:0000256" key="2">
    <source>
        <dbReference type="ARBA" id="ARBA00022679"/>
    </source>
</evidence>
<dbReference type="InterPro" id="IPR010044">
    <property type="entry name" value="MTAP"/>
</dbReference>
<evidence type="ECO:0000259" key="5">
    <source>
        <dbReference type="Pfam" id="PF01048"/>
    </source>
</evidence>
<evidence type="ECO:0000256" key="1">
    <source>
        <dbReference type="ARBA" id="ARBA00022676"/>
    </source>
</evidence>
<evidence type="ECO:0000313" key="6">
    <source>
        <dbReference type="EMBL" id="KAF2860562.1"/>
    </source>
</evidence>
<dbReference type="GO" id="GO:0005829">
    <property type="term" value="C:cytosol"/>
    <property type="evidence" value="ECO:0007669"/>
    <property type="project" value="TreeGrafter"/>
</dbReference>
<dbReference type="AlphaFoldDB" id="A0A6A7BZS4"/>
<keyword evidence="7" id="KW-1185">Reference proteome</keyword>
<dbReference type="PANTHER" id="PTHR42679:SF2">
    <property type="entry name" value="S-METHYL-5'-THIOADENOSINE PHOSPHORYLASE"/>
    <property type="match status" value="1"/>
</dbReference>
<sequence length="232" mass="25185">MKPRDVVIPDQVIDRTKGVRAFTFFEGGVVCHLGGGGGFDDVLGREVRRAVVWEGGLRSDAAEKGDMDVKNTSGKDVKDSKDSKDEKAALPPNVTVHDKGTLICIEGPQFSTQAESRLYRSWGGSVINMSTLPEAKLAREAEIAYVLICMVTDYDSWSDDHGDVSVETVMGHLKANGVTAAAVLQRILDHVIGKEVLEAKHLYGLVKSGICTAPEGRSEEAMKKLSFMFPTM</sequence>
<evidence type="ECO:0000313" key="7">
    <source>
        <dbReference type="Proteomes" id="UP000799421"/>
    </source>
</evidence>
<feature type="compositionally biased region" description="Basic and acidic residues" evidence="4">
    <location>
        <begin position="64"/>
        <end position="88"/>
    </location>
</feature>
<protein>
    <submittedName>
        <fullName evidence="6">Purine and uridine phosphorylase</fullName>
    </submittedName>
</protein>
<dbReference type="GO" id="GO:0006166">
    <property type="term" value="P:purine ribonucleoside salvage"/>
    <property type="evidence" value="ECO:0007669"/>
    <property type="project" value="UniProtKB-KW"/>
</dbReference>
<feature type="region of interest" description="Disordered" evidence="4">
    <location>
        <begin position="64"/>
        <end position="92"/>
    </location>
</feature>
<feature type="domain" description="Nucleoside phosphorylase" evidence="5">
    <location>
        <begin position="1"/>
        <end position="188"/>
    </location>
</feature>
<dbReference type="CDD" id="cd09010">
    <property type="entry name" value="MTAP_SsMTAPII_like_MTIP"/>
    <property type="match status" value="1"/>
</dbReference>
<keyword evidence="2" id="KW-0808">Transferase</keyword>
<dbReference type="InterPro" id="IPR000845">
    <property type="entry name" value="Nucleoside_phosphorylase_d"/>
</dbReference>